<gene>
    <name evidence="6" type="ORF">PACLA_8A039616</name>
</gene>
<proteinExistence type="predicted"/>
<dbReference type="GO" id="GO:0003677">
    <property type="term" value="F:DNA binding"/>
    <property type="evidence" value="ECO:0007669"/>
    <property type="project" value="UniProtKB-KW"/>
</dbReference>
<evidence type="ECO:0000256" key="3">
    <source>
        <dbReference type="ARBA" id="ARBA00023125"/>
    </source>
</evidence>
<keyword evidence="3" id="KW-0238">DNA-binding</keyword>
<keyword evidence="1" id="KW-0677">Repeat</keyword>
<evidence type="ECO:0000256" key="5">
    <source>
        <dbReference type="ARBA" id="ARBA00023242"/>
    </source>
</evidence>
<dbReference type="PANTHER" id="PTHR23042">
    <property type="entry name" value="CIRCADIAN PROTEIN CLOCK/ARNT/BMAL/PAS"/>
    <property type="match status" value="1"/>
</dbReference>
<evidence type="ECO:0000256" key="2">
    <source>
        <dbReference type="ARBA" id="ARBA00023015"/>
    </source>
</evidence>
<dbReference type="Gene3D" id="3.30.450.20">
    <property type="entry name" value="PAS domain"/>
    <property type="match status" value="1"/>
</dbReference>
<dbReference type="GO" id="GO:0005667">
    <property type="term" value="C:transcription regulator complex"/>
    <property type="evidence" value="ECO:0007669"/>
    <property type="project" value="InterPro"/>
</dbReference>
<dbReference type="GO" id="GO:0003700">
    <property type="term" value="F:DNA-binding transcription factor activity"/>
    <property type="evidence" value="ECO:0007669"/>
    <property type="project" value="InterPro"/>
</dbReference>
<name>A0A6S7HGI8_PARCT</name>
<dbReference type="InterPro" id="IPR035965">
    <property type="entry name" value="PAS-like_dom_sf"/>
</dbReference>
<evidence type="ECO:0000313" key="6">
    <source>
        <dbReference type="EMBL" id="CAB4004194.1"/>
    </source>
</evidence>
<keyword evidence="7" id="KW-1185">Reference proteome</keyword>
<keyword evidence="4" id="KW-0804">Transcription</keyword>
<dbReference type="CDD" id="cd00130">
    <property type="entry name" value="PAS"/>
    <property type="match status" value="1"/>
</dbReference>
<dbReference type="Pfam" id="PF08447">
    <property type="entry name" value="PAS_3"/>
    <property type="match status" value="1"/>
</dbReference>
<dbReference type="AlphaFoldDB" id="A0A6S7HGI8"/>
<dbReference type="InterPro" id="IPR013655">
    <property type="entry name" value="PAS_fold_3"/>
</dbReference>
<dbReference type="EMBL" id="CACRXK020004831">
    <property type="protein sequence ID" value="CAB4004194.1"/>
    <property type="molecule type" value="Genomic_DNA"/>
</dbReference>
<dbReference type="SUPFAM" id="SSF47459">
    <property type="entry name" value="HLH, helix-loop-helix DNA-binding domain"/>
    <property type="match status" value="1"/>
</dbReference>
<dbReference type="OrthoDB" id="7788762at2759"/>
<keyword evidence="5" id="KW-0539">Nucleus</keyword>
<reference evidence="6" key="1">
    <citation type="submission" date="2020-04" db="EMBL/GenBank/DDBJ databases">
        <authorList>
            <person name="Alioto T."/>
            <person name="Alioto T."/>
            <person name="Gomez Garrido J."/>
        </authorList>
    </citation>
    <scope>NUCLEOTIDE SEQUENCE</scope>
    <source>
        <strain evidence="6">A484AB</strain>
    </source>
</reference>
<dbReference type="SUPFAM" id="SSF55785">
    <property type="entry name" value="PYP-like sensor domain (PAS domain)"/>
    <property type="match status" value="1"/>
</dbReference>
<dbReference type="InterPro" id="IPR036638">
    <property type="entry name" value="HLH_DNA-bd_sf"/>
</dbReference>
<organism evidence="6 7">
    <name type="scientific">Paramuricea clavata</name>
    <name type="common">Red gorgonian</name>
    <name type="synonym">Violescent sea-whip</name>
    <dbReference type="NCBI Taxonomy" id="317549"/>
    <lineage>
        <taxon>Eukaryota</taxon>
        <taxon>Metazoa</taxon>
        <taxon>Cnidaria</taxon>
        <taxon>Anthozoa</taxon>
        <taxon>Octocorallia</taxon>
        <taxon>Malacalcyonacea</taxon>
        <taxon>Plexauridae</taxon>
        <taxon>Paramuricea</taxon>
    </lineage>
</organism>
<dbReference type="PROSITE" id="PS50112">
    <property type="entry name" value="PAS"/>
    <property type="match status" value="1"/>
</dbReference>
<dbReference type="GO" id="GO:0005737">
    <property type="term" value="C:cytoplasm"/>
    <property type="evidence" value="ECO:0007669"/>
    <property type="project" value="InterPro"/>
</dbReference>
<dbReference type="Pfam" id="PF00010">
    <property type="entry name" value="HLH"/>
    <property type="match status" value="1"/>
</dbReference>
<sequence>MDDLVTASQNERAKDRRDKVNAFINELATLVPGCSPQQIKLDKAIVLKNTVDFIKVHKDLTVAITCKDTTPSLQNNEVRHLMFEGYNAFLFVISLSGTFKFLSECVYDLLGYKKGDLIEKNVLDYIHPEDKLILMRKLSEHSGTGIARISGSSLFYIRFKAKVHGKAVYDTLRCCGYFSPVKEGNLHDRFRPRLVVSVQNYKI</sequence>
<comment type="caution">
    <text evidence="6">The sequence shown here is derived from an EMBL/GenBank/DDBJ whole genome shotgun (WGS) entry which is preliminary data.</text>
</comment>
<dbReference type="NCBIfam" id="TIGR00229">
    <property type="entry name" value="sensory_box"/>
    <property type="match status" value="1"/>
</dbReference>
<protein>
    <submittedName>
        <fullName evidence="6">Circadian locomoter output cycles kaput-like</fullName>
    </submittedName>
</protein>
<dbReference type="InterPro" id="IPR000014">
    <property type="entry name" value="PAS"/>
</dbReference>
<dbReference type="InterPro" id="IPR011598">
    <property type="entry name" value="bHLH_dom"/>
</dbReference>
<dbReference type="InterPro" id="IPR001067">
    <property type="entry name" value="Nuc_translocat"/>
</dbReference>
<dbReference type="SMART" id="SM00091">
    <property type="entry name" value="PAS"/>
    <property type="match status" value="1"/>
</dbReference>
<dbReference type="SMART" id="SM00353">
    <property type="entry name" value="HLH"/>
    <property type="match status" value="1"/>
</dbReference>
<dbReference type="GO" id="GO:0005634">
    <property type="term" value="C:nucleus"/>
    <property type="evidence" value="ECO:0007669"/>
    <property type="project" value="InterPro"/>
</dbReference>
<dbReference type="Proteomes" id="UP001152795">
    <property type="component" value="Unassembled WGS sequence"/>
</dbReference>
<dbReference type="Gene3D" id="4.10.280.10">
    <property type="entry name" value="Helix-loop-helix DNA-binding domain"/>
    <property type="match status" value="1"/>
</dbReference>
<dbReference type="GO" id="GO:0046983">
    <property type="term" value="F:protein dimerization activity"/>
    <property type="evidence" value="ECO:0007669"/>
    <property type="project" value="InterPro"/>
</dbReference>
<evidence type="ECO:0000256" key="1">
    <source>
        <dbReference type="ARBA" id="ARBA00022737"/>
    </source>
</evidence>
<dbReference type="PRINTS" id="PR00785">
    <property type="entry name" value="NCTRNSLOCATR"/>
</dbReference>
<evidence type="ECO:0000256" key="4">
    <source>
        <dbReference type="ARBA" id="ARBA00023163"/>
    </source>
</evidence>
<dbReference type="PROSITE" id="PS50888">
    <property type="entry name" value="BHLH"/>
    <property type="match status" value="1"/>
</dbReference>
<keyword evidence="2" id="KW-0805">Transcription regulation</keyword>
<dbReference type="InterPro" id="IPR050933">
    <property type="entry name" value="Circadian_TF"/>
</dbReference>
<accession>A0A6S7HGI8</accession>
<evidence type="ECO:0000313" key="7">
    <source>
        <dbReference type="Proteomes" id="UP001152795"/>
    </source>
</evidence>